<organism evidence="2 3">
    <name type="scientific">Pontixanthobacter aestiaquae</name>
    <dbReference type="NCBI Taxonomy" id="1509367"/>
    <lineage>
        <taxon>Bacteria</taxon>
        <taxon>Pseudomonadati</taxon>
        <taxon>Pseudomonadota</taxon>
        <taxon>Alphaproteobacteria</taxon>
        <taxon>Sphingomonadales</taxon>
        <taxon>Erythrobacteraceae</taxon>
        <taxon>Pontixanthobacter</taxon>
    </lineage>
</organism>
<evidence type="ECO:0000313" key="3">
    <source>
        <dbReference type="Proteomes" id="UP000460290"/>
    </source>
</evidence>
<comment type="caution">
    <text evidence="2">The sequence shown here is derived from an EMBL/GenBank/DDBJ whole genome shotgun (WGS) entry which is preliminary data.</text>
</comment>
<gene>
    <name evidence="2" type="ORF">GRI35_02870</name>
</gene>
<dbReference type="Proteomes" id="UP000460290">
    <property type="component" value="Unassembled WGS sequence"/>
</dbReference>
<keyword evidence="3" id="KW-1185">Reference proteome</keyword>
<protein>
    <submittedName>
        <fullName evidence="2">Uncharacterized protein</fullName>
    </submittedName>
</protein>
<name>A0A844Z5F0_9SPHN</name>
<sequence length="104" mass="11323">MEAEIGRLRREVYWKSGEFVLAQSFAWSLSRRARAIRLAWLSSLSLPDGHFAAGGPLGPMTAVTKNGCCPEGLEWSGQRPADRKRDRAPPLGVAKECGCIPPGD</sequence>
<reference evidence="2 3" key="1">
    <citation type="submission" date="2019-12" db="EMBL/GenBank/DDBJ databases">
        <title>Genomic-based taxomic classification of the family Erythrobacteraceae.</title>
        <authorList>
            <person name="Xu L."/>
        </authorList>
    </citation>
    <scope>NUCLEOTIDE SEQUENCE [LARGE SCALE GENOMIC DNA]</scope>
    <source>
        <strain evidence="2 3">KCTC 42006</strain>
    </source>
</reference>
<evidence type="ECO:0000313" key="2">
    <source>
        <dbReference type="EMBL" id="MXO82317.1"/>
    </source>
</evidence>
<feature type="region of interest" description="Disordered" evidence="1">
    <location>
        <begin position="73"/>
        <end position="94"/>
    </location>
</feature>
<evidence type="ECO:0000256" key="1">
    <source>
        <dbReference type="SAM" id="MobiDB-lite"/>
    </source>
</evidence>
<dbReference type="EMBL" id="WTYZ01000001">
    <property type="protein sequence ID" value="MXO82317.1"/>
    <property type="molecule type" value="Genomic_DNA"/>
</dbReference>
<proteinExistence type="predicted"/>
<dbReference type="AlphaFoldDB" id="A0A844Z5F0"/>
<accession>A0A844Z5F0</accession>